<protein>
    <submittedName>
        <fullName evidence="2">Uncharacterized protein</fullName>
    </submittedName>
</protein>
<evidence type="ECO:0000313" key="2">
    <source>
        <dbReference type="EMBL" id="KAK7797517.1"/>
    </source>
</evidence>
<comment type="caution">
    <text evidence="2">The sequence shown here is derived from an EMBL/GenBank/DDBJ whole genome shotgun (WGS) entry which is preliminary data.</text>
</comment>
<evidence type="ECO:0000313" key="3">
    <source>
        <dbReference type="Proteomes" id="UP001488838"/>
    </source>
</evidence>
<feature type="region of interest" description="Disordered" evidence="1">
    <location>
        <begin position="14"/>
        <end position="47"/>
    </location>
</feature>
<keyword evidence="3" id="KW-1185">Reference proteome</keyword>
<evidence type="ECO:0000256" key="1">
    <source>
        <dbReference type="SAM" id="MobiDB-lite"/>
    </source>
</evidence>
<name>A0AAW0H933_MYOGA</name>
<proteinExistence type="predicted"/>
<dbReference type="Proteomes" id="UP001488838">
    <property type="component" value="Unassembled WGS sequence"/>
</dbReference>
<gene>
    <name evidence="2" type="ORF">U0070_023925</name>
</gene>
<dbReference type="EMBL" id="JBBHLL010000819">
    <property type="protein sequence ID" value="KAK7797517.1"/>
    <property type="molecule type" value="Genomic_DNA"/>
</dbReference>
<reference evidence="2 3" key="1">
    <citation type="journal article" date="2023" name="bioRxiv">
        <title>Conserved and derived expression patterns and positive selection on dental genes reveal complex evolutionary context of ever-growing rodent molars.</title>
        <authorList>
            <person name="Calamari Z.T."/>
            <person name="Song A."/>
            <person name="Cohen E."/>
            <person name="Akter M."/>
            <person name="Roy R.D."/>
            <person name="Hallikas O."/>
            <person name="Christensen M.M."/>
            <person name="Li P."/>
            <person name="Marangoni P."/>
            <person name="Jernvall J."/>
            <person name="Klein O.D."/>
        </authorList>
    </citation>
    <scope>NUCLEOTIDE SEQUENCE [LARGE SCALE GENOMIC DNA]</scope>
    <source>
        <strain evidence="2">V071</strain>
    </source>
</reference>
<dbReference type="AlphaFoldDB" id="A0AAW0H933"/>
<feature type="non-terminal residue" evidence="2">
    <location>
        <position position="1"/>
    </location>
</feature>
<sequence length="165" mass="17091">ACGVHSAALVSRCPSAAPSWSGLGKAPGSTPGEPSAPGTVLSGSESLKSQCRGERPLQGHCVEKLEHRPVPKLELVAAMTTEPGGLPGRTPKLERSAVTWLWEPGGGRLGTGLAVVNSNLPLSPRRGGKRAAEAGLGFHGWAPRPRRARGKVFSNIRGLPECGPK</sequence>
<organism evidence="2 3">
    <name type="scientific">Myodes glareolus</name>
    <name type="common">Bank vole</name>
    <name type="synonym">Clethrionomys glareolus</name>
    <dbReference type="NCBI Taxonomy" id="447135"/>
    <lineage>
        <taxon>Eukaryota</taxon>
        <taxon>Metazoa</taxon>
        <taxon>Chordata</taxon>
        <taxon>Craniata</taxon>
        <taxon>Vertebrata</taxon>
        <taxon>Euteleostomi</taxon>
        <taxon>Mammalia</taxon>
        <taxon>Eutheria</taxon>
        <taxon>Euarchontoglires</taxon>
        <taxon>Glires</taxon>
        <taxon>Rodentia</taxon>
        <taxon>Myomorpha</taxon>
        <taxon>Muroidea</taxon>
        <taxon>Cricetidae</taxon>
        <taxon>Arvicolinae</taxon>
        <taxon>Myodes</taxon>
    </lineage>
</organism>
<accession>A0AAW0H933</accession>